<proteinExistence type="predicted"/>
<keyword evidence="3" id="KW-1185">Reference proteome</keyword>
<dbReference type="InterPro" id="IPR003607">
    <property type="entry name" value="HD/PDEase_dom"/>
</dbReference>
<evidence type="ECO:0000259" key="1">
    <source>
        <dbReference type="Pfam" id="PF01966"/>
    </source>
</evidence>
<dbReference type="SUPFAM" id="SSF109604">
    <property type="entry name" value="HD-domain/PDEase-like"/>
    <property type="match status" value="1"/>
</dbReference>
<dbReference type="Proteomes" id="UP000473648">
    <property type="component" value="Unassembled WGS sequence"/>
</dbReference>
<accession>A0A6L5GTQ0</accession>
<sequence length="170" mass="19182">MNHKLTEVIQAAVDIDAGDPKRIQHFLKVQSFADYIASRENVPAEPAFLLEVAAILHDIGIHTCEEKYHSTAGHYQELEGPPIARRILDEIGGFTEAQIERVLFLIGHHHTYDPEQIDGIDYQILIESDFLVNLYEDGASETAIANAREKVFKTNTGISLIERMFLTKTH</sequence>
<evidence type="ECO:0000313" key="3">
    <source>
        <dbReference type="Proteomes" id="UP000473648"/>
    </source>
</evidence>
<dbReference type="EMBL" id="VOGB01000005">
    <property type="protein sequence ID" value="MQM73563.1"/>
    <property type="molecule type" value="Genomic_DNA"/>
</dbReference>
<evidence type="ECO:0000313" key="2">
    <source>
        <dbReference type="EMBL" id="MQM73563.1"/>
    </source>
</evidence>
<dbReference type="AlphaFoldDB" id="A0A6L5GTQ0"/>
<name>A0A6L5GTQ0_9FIRM</name>
<dbReference type="Gene3D" id="1.10.3210.10">
    <property type="entry name" value="Hypothetical protein af1432"/>
    <property type="match status" value="1"/>
</dbReference>
<comment type="caution">
    <text evidence="2">The sequence shown here is derived from an EMBL/GenBank/DDBJ whole genome shotgun (WGS) entry which is preliminary data.</text>
</comment>
<gene>
    <name evidence="2" type="ORF">FRC53_09160</name>
</gene>
<protein>
    <submittedName>
        <fullName evidence="2">HD domain-containing protein</fullName>
    </submittedName>
</protein>
<organism evidence="2 3">
    <name type="scientific">Candidatus Pseudoramibacter fermentans</name>
    <dbReference type="NCBI Taxonomy" id="2594427"/>
    <lineage>
        <taxon>Bacteria</taxon>
        <taxon>Bacillati</taxon>
        <taxon>Bacillota</taxon>
        <taxon>Clostridia</taxon>
        <taxon>Eubacteriales</taxon>
        <taxon>Eubacteriaceae</taxon>
        <taxon>Pseudoramibacter</taxon>
    </lineage>
</organism>
<dbReference type="InterPro" id="IPR006674">
    <property type="entry name" value="HD_domain"/>
</dbReference>
<reference evidence="2" key="1">
    <citation type="journal article" date="2020" name="Appl. Environ. Microbiol.">
        <title>Medium-Chain Fatty Acid Synthesis by 'Candidatus Weimeria bifida' gen. nov., sp. nov., and 'Candidatus Pseudoramibacter fermentans' sp. nov.</title>
        <authorList>
            <person name="Scarborough M.J."/>
            <person name="Myers K.S."/>
            <person name="Donohue T.J."/>
            <person name="Noguera D.R."/>
        </authorList>
    </citation>
    <scope>NUCLEOTIDE SEQUENCE</scope>
    <source>
        <strain evidence="2">EUB1.1</strain>
    </source>
</reference>
<dbReference type="CDD" id="cd00077">
    <property type="entry name" value="HDc"/>
    <property type="match status" value="1"/>
</dbReference>
<dbReference type="Pfam" id="PF01966">
    <property type="entry name" value="HD"/>
    <property type="match status" value="1"/>
</dbReference>
<feature type="domain" description="HD" evidence="1">
    <location>
        <begin position="22"/>
        <end position="114"/>
    </location>
</feature>